<dbReference type="RefSeq" id="WP_339109384.1">
    <property type="nucleotide sequence ID" value="NZ_CP135443.1"/>
</dbReference>
<accession>A0ABZ1DYW3</accession>
<dbReference type="Proteomes" id="UP001623290">
    <property type="component" value="Chromosome"/>
</dbReference>
<gene>
    <name evidence="3" type="ORF">RPE78_10245</name>
</gene>
<dbReference type="PANTHER" id="PTHR33741:SF5">
    <property type="entry name" value="TRANSMEMBRANE PROTEIN DDB_G0269096-RELATED"/>
    <property type="match status" value="1"/>
</dbReference>
<organism evidence="3 4">
    <name type="scientific">Thioclava litoralis</name>
    <dbReference type="NCBI Taxonomy" id="3076557"/>
    <lineage>
        <taxon>Bacteria</taxon>
        <taxon>Pseudomonadati</taxon>
        <taxon>Pseudomonadota</taxon>
        <taxon>Alphaproteobacteria</taxon>
        <taxon>Rhodobacterales</taxon>
        <taxon>Paracoccaceae</taxon>
        <taxon>Thioclava</taxon>
    </lineage>
</organism>
<protein>
    <submittedName>
        <fullName evidence="3">HPP family protein</fullName>
    </submittedName>
</protein>
<evidence type="ECO:0000313" key="4">
    <source>
        <dbReference type="Proteomes" id="UP001623290"/>
    </source>
</evidence>
<feature type="transmembrane region" description="Helical" evidence="1">
    <location>
        <begin position="89"/>
        <end position="106"/>
    </location>
</feature>
<keyword evidence="1" id="KW-0472">Membrane</keyword>
<proteinExistence type="predicted"/>
<name>A0ABZ1DYW3_9RHOB</name>
<keyword evidence="1" id="KW-1133">Transmembrane helix</keyword>
<reference evidence="3 4" key="1">
    <citation type="submission" date="2023-09" db="EMBL/GenBank/DDBJ databases">
        <title>Thioclava shenzhenensis sp. nov., a multidrug resistant bacteria-antagonizing species isolated from coastal seawater.</title>
        <authorList>
            <person name="Long M."/>
        </authorList>
    </citation>
    <scope>NUCLEOTIDE SEQUENCE [LARGE SCALE GENOMIC DNA]</scope>
    <source>
        <strain evidence="3 4">FTW29</strain>
    </source>
</reference>
<dbReference type="InterPro" id="IPR007065">
    <property type="entry name" value="HPP"/>
</dbReference>
<sequence>MPVFHRYLPQPTFKAIALSGLGGFAAIAALALGSNETSLLLLMAPFGASCVLLFAAPSAPLSQPMNVIGGHLVASLTGLCLRLALPESWWALALAVGLAIALMVALRVTHPPAGADPLIVFATDPGFMFLLTPVLLGAVSLVGIAIVFHKLQGVAYPTPLPQRKS</sequence>
<evidence type="ECO:0000256" key="1">
    <source>
        <dbReference type="SAM" id="Phobius"/>
    </source>
</evidence>
<evidence type="ECO:0000313" key="3">
    <source>
        <dbReference type="EMBL" id="WRY33075.1"/>
    </source>
</evidence>
<keyword evidence="1" id="KW-0812">Transmembrane</keyword>
<dbReference type="Pfam" id="PF04982">
    <property type="entry name" value="TM_HPP"/>
    <property type="match status" value="1"/>
</dbReference>
<feature type="transmembrane region" description="Helical" evidence="1">
    <location>
        <begin position="65"/>
        <end position="84"/>
    </location>
</feature>
<evidence type="ECO:0000259" key="2">
    <source>
        <dbReference type="Pfam" id="PF04982"/>
    </source>
</evidence>
<dbReference type="EMBL" id="CP135443">
    <property type="protein sequence ID" value="WRY33075.1"/>
    <property type="molecule type" value="Genomic_DNA"/>
</dbReference>
<feature type="transmembrane region" description="Helical" evidence="1">
    <location>
        <begin position="39"/>
        <end position="59"/>
    </location>
</feature>
<dbReference type="PANTHER" id="PTHR33741">
    <property type="entry name" value="TRANSMEMBRANE PROTEIN DDB_G0269096-RELATED"/>
    <property type="match status" value="1"/>
</dbReference>
<feature type="transmembrane region" description="Helical" evidence="1">
    <location>
        <begin position="12"/>
        <end position="32"/>
    </location>
</feature>
<feature type="domain" description="HPP transmembrane region" evidence="2">
    <location>
        <begin position="10"/>
        <end position="157"/>
    </location>
</feature>
<keyword evidence="4" id="KW-1185">Reference proteome</keyword>
<feature type="transmembrane region" description="Helical" evidence="1">
    <location>
        <begin position="126"/>
        <end position="148"/>
    </location>
</feature>
<dbReference type="InterPro" id="IPR058581">
    <property type="entry name" value="TM_HPP"/>
</dbReference>